<organism evidence="1 2">
    <name type="scientific">Paenibacillus catalpae</name>
    <dbReference type="NCBI Taxonomy" id="1045775"/>
    <lineage>
        <taxon>Bacteria</taxon>
        <taxon>Bacillati</taxon>
        <taxon>Bacillota</taxon>
        <taxon>Bacilli</taxon>
        <taxon>Bacillales</taxon>
        <taxon>Paenibacillaceae</taxon>
        <taxon>Paenibacillus</taxon>
    </lineage>
</organism>
<gene>
    <name evidence="1" type="ORF">SAMN05216378_1508</name>
</gene>
<protein>
    <submittedName>
        <fullName evidence="1">Uncharacterized protein</fullName>
    </submittedName>
</protein>
<sequence length="106" mass="11414">MENSNTRINHRGRLAKAAMAVLLLLGLFSILVQPARAASVPRLVVETPTANSFVPDRFLVRVTVNSQVPVVETMAPATEDAPARSAAAPSRSTTSAELFVERLFRA</sequence>
<dbReference type="AlphaFoldDB" id="A0A1I1VC08"/>
<proteinExistence type="predicted"/>
<accession>A0A1I1VC08</accession>
<evidence type="ECO:0000313" key="1">
    <source>
        <dbReference type="EMBL" id="SFD80621.1"/>
    </source>
</evidence>
<keyword evidence="2" id="KW-1185">Reference proteome</keyword>
<dbReference type="EMBL" id="FOMT01000001">
    <property type="protein sequence ID" value="SFD80621.1"/>
    <property type="molecule type" value="Genomic_DNA"/>
</dbReference>
<evidence type="ECO:0000313" key="2">
    <source>
        <dbReference type="Proteomes" id="UP000198855"/>
    </source>
</evidence>
<name>A0A1I1VC08_9BACL</name>
<reference evidence="2" key="1">
    <citation type="submission" date="2016-10" db="EMBL/GenBank/DDBJ databases">
        <authorList>
            <person name="Varghese N."/>
            <person name="Submissions S."/>
        </authorList>
    </citation>
    <scope>NUCLEOTIDE SEQUENCE [LARGE SCALE GENOMIC DNA]</scope>
    <source>
        <strain evidence="2">CGMCC 1.10784</strain>
    </source>
</reference>
<dbReference type="Proteomes" id="UP000198855">
    <property type="component" value="Unassembled WGS sequence"/>
</dbReference>